<sequence>MKPGAARFKELLFGEKGSLFHYYSEVSQGRSIKKISGEIVGVSKEAIPAKALDESSRSGKMEIKRTGYDQNLPGEGPLIWHIDGHIPEDTNEDRSRVALEQADGRRHLEAGLGNRGDSGDAFPVLGKTRFLDAKAAAAAKPIEHIRRCQGEQRMDLRRCGNVELCALYESRNDFGEGLSPTTPPLDSQGYRKCNLTST</sequence>
<dbReference type="PANTHER" id="PTHR41775:SF1">
    <property type="entry name" value="PEPTIDASE M6-LIKE DOMAIN-CONTAINING PROTEIN"/>
    <property type="match status" value="1"/>
</dbReference>
<evidence type="ECO:0000313" key="1">
    <source>
        <dbReference type="EMBL" id="KIM36240.1"/>
    </source>
</evidence>
<accession>A0A0C3BHP4</accession>
<organism evidence="1 2">
    <name type="scientific">Hebeloma cylindrosporum</name>
    <dbReference type="NCBI Taxonomy" id="76867"/>
    <lineage>
        <taxon>Eukaryota</taxon>
        <taxon>Fungi</taxon>
        <taxon>Dikarya</taxon>
        <taxon>Basidiomycota</taxon>
        <taxon>Agaricomycotina</taxon>
        <taxon>Agaricomycetes</taxon>
        <taxon>Agaricomycetidae</taxon>
        <taxon>Agaricales</taxon>
        <taxon>Agaricineae</taxon>
        <taxon>Hymenogastraceae</taxon>
        <taxon>Hebeloma</taxon>
    </lineage>
</organism>
<keyword evidence="2" id="KW-1185">Reference proteome</keyword>
<proteinExistence type="predicted"/>
<name>A0A0C3BHP4_HEBCY</name>
<dbReference type="EMBL" id="KN831807">
    <property type="protein sequence ID" value="KIM36240.1"/>
    <property type="molecule type" value="Genomic_DNA"/>
</dbReference>
<dbReference type="PANTHER" id="PTHR41775">
    <property type="entry name" value="SECRETED PROTEIN-RELATED"/>
    <property type="match status" value="1"/>
</dbReference>
<dbReference type="Proteomes" id="UP000053424">
    <property type="component" value="Unassembled WGS sequence"/>
</dbReference>
<reference evidence="1 2" key="1">
    <citation type="submission" date="2014-04" db="EMBL/GenBank/DDBJ databases">
        <authorList>
            <consortium name="DOE Joint Genome Institute"/>
            <person name="Kuo A."/>
            <person name="Gay G."/>
            <person name="Dore J."/>
            <person name="Kohler A."/>
            <person name="Nagy L.G."/>
            <person name="Floudas D."/>
            <person name="Copeland A."/>
            <person name="Barry K.W."/>
            <person name="Cichocki N."/>
            <person name="Veneault-Fourrey C."/>
            <person name="LaButti K."/>
            <person name="Lindquist E.A."/>
            <person name="Lipzen A."/>
            <person name="Lundell T."/>
            <person name="Morin E."/>
            <person name="Murat C."/>
            <person name="Sun H."/>
            <person name="Tunlid A."/>
            <person name="Henrissat B."/>
            <person name="Grigoriev I.V."/>
            <person name="Hibbett D.S."/>
            <person name="Martin F."/>
            <person name="Nordberg H.P."/>
            <person name="Cantor M.N."/>
            <person name="Hua S.X."/>
        </authorList>
    </citation>
    <scope>NUCLEOTIDE SEQUENCE [LARGE SCALE GENOMIC DNA]</scope>
    <source>
        <strain evidence="2">h7</strain>
    </source>
</reference>
<dbReference type="AlphaFoldDB" id="A0A0C3BHP4"/>
<evidence type="ECO:0000313" key="2">
    <source>
        <dbReference type="Proteomes" id="UP000053424"/>
    </source>
</evidence>
<gene>
    <name evidence="1" type="ORF">M413DRAFT_31836</name>
</gene>
<protein>
    <submittedName>
        <fullName evidence="1">Uncharacterized protein</fullName>
    </submittedName>
</protein>
<dbReference type="HOGENOM" id="CLU_1378279_0_0_1"/>
<reference evidence="2" key="2">
    <citation type="submission" date="2015-01" db="EMBL/GenBank/DDBJ databases">
        <title>Evolutionary Origins and Diversification of the Mycorrhizal Mutualists.</title>
        <authorList>
            <consortium name="DOE Joint Genome Institute"/>
            <consortium name="Mycorrhizal Genomics Consortium"/>
            <person name="Kohler A."/>
            <person name="Kuo A."/>
            <person name="Nagy L.G."/>
            <person name="Floudas D."/>
            <person name="Copeland A."/>
            <person name="Barry K.W."/>
            <person name="Cichocki N."/>
            <person name="Veneault-Fourrey C."/>
            <person name="LaButti K."/>
            <person name="Lindquist E.A."/>
            <person name="Lipzen A."/>
            <person name="Lundell T."/>
            <person name="Morin E."/>
            <person name="Murat C."/>
            <person name="Riley R."/>
            <person name="Ohm R."/>
            <person name="Sun H."/>
            <person name="Tunlid A."/>
            <person name="Henrissat B."/>
            <person name="Grigoriev I.V."/>
            <person name="Hibbett D.S."/>
            <person name="Martin F."/>
        </authorList>
    </citation>
    <scope>NUCLEOTIDE SEQUENCE [LARGE SCALE GENOMIC DNA]</scope>
    <source>
        <strain evidence="2">h7</strain>
    </source>
</reference>